<dbReference type="AlphaFoldDB" id="A0A1I3WVR0"/>
<proteinExistence type="predicted"/>
<gene>
    <name evidence="2" type="ORF">SAMN04488079_10582</name>
</gene>
<dbReference type="EMBL" id="FOSH01000005">
    <property type="protein sequence ID" value="SFK11383.1"/>
    <property type="molecule type" value="Genomic_DNA"/>
</dbReference>
<keyword evidence="1" id="KW-1133">Transmembrane helix</keyword>
<keyword evidence="1" id="KW-0472">Membrane</keyword>
<feature type="transmembrane region" description="Helical" evidence="1">
    <location>
        <begin position="12"/>
        <end position="31"/>
    </location>
</feature>
<dbReference type="InterPro" id="IPR032092">
    <property type="entry name" value="PilW"/>
</dbReference>
<dbReference type="InterPro" id="IPR045584">
    <property type="entry name" value="Pilin-like"/>
</dbReference>
<dbReference type="OrthoDB" id="5296662at2"/>
<protein>
    <submittedName>
        <fullName evidence="2">Type IV pilus assembly protein PilW</fullName>
    </submittedName>
</protein>
<keyword evidence="1" id="KW-0812">Transmembrane</keyword>
<sequence>MKKNKGFSLVELMVALVIGLLLIAGVIELFVSSRQMYRVQDMKARMQEDGRYAVFRISKLLSRTGYLGCNSLQNSDGSEITNTLNNADSYFWDFDVPLTGHKSNGDGSWSPALTDIPSVDKNSDVLTLRTVDEVYIQIDEHDVGGTDDANVENYSAPLKIPATNGLTPCSTDKDNPKYKATCSNIVMVSDCENTAIFQVTNDPSADGTLEHTVGGDASPGNSTPNLGATFRRGWLNTIASHSFYVSAQSGTPSLYEKVGSNSAEVVVDGVETMKVEYGIDDDNDLNVDKYVNASGVTDWSKIISVRISLVMINIDVNQNTNVAVSNSTYLLNGVQYPSNDGRLRQVFTKTIALRNRAL</sequence>
<dbReference type="Pfam" id="PF07963">
    <property type="entry name" value="N_methyl"/>
    <property type="match status" value="1"/>
</dbReference>
<evidence type="ECO:0000256" key="1">
    <source>
        <dbReference type="SAM" id="Phobius"/>
    </source>
</evidence>
<dbReference type="RefSeq" id="WP_091712393.1">
    <property type="nucleotide sequence ID" value="NZ_FOSH01000005.1"/>
</dbReference>
<dbReference type="Proteomes" id="UP000198924">
    <property type="component" value="Unassembled WGS sequence"/>
</dbReference>
<keyword evidence="3" id="KW-1185">Reference proteome</keyword>
<dbReference type="STRING" id="45496.SAMN04488079_10582"/>
<organism evidence="2 3">
    <name type="scientific">Methylophaga sulfidovorans</name>
    <dbReference type="NCBI Taxonomy" id="45496"/>
    <lineage>
        <taxon>Bacteria</taxon>
        <taxon>Pseudomonadati</taxon>
        <taxon>Pseudomonadota</taxon>
        <taxon>Gammaproteobacteria</taxon>
        <taxon>Thiotrichales</taxon>
        <taxon>Piscirickettsiaceae</taxon>
        <taxon>Methylophaga</taxon>
    </lineage>
</organism>
<name>A0A1I3WVR0_9GAMM</name>
<dbReference type="SUPFAM" id="SSF54523">
    <property type="entry name" value="Pili subunits"/>
    <property type="match status" value="1"/>
</dbReference>
<dbReference type="Pfam" id="PF16074">
    <property type="entry name" value="PilW"/>
    <property type="match status" value="1"/>
</dbReference>
<evidence type="ECO:0000313" key="3">
    <source>
        <dbReference type="Proteomes" id="UP000198924"/>
    </source>
</evidence>
<dbReference type="GO" id="GO:0043683">
    <property type="term" value="P:type IV pilus assembly"/>
    <property type="evidence" value="ECO:0007669"/>
    <property type="project" value="InterPro"/>
</dbReference>
<dbReference type="PROSITE" id="PS00409">
    <property type="entry name" value="PROKAR_NTER_METHYL"/>
    <property type="match status" value="1"/>
</dbReference>
<accession>A0A1I3WVR0</accession>
<reference evidence="3" key="1">
    <citation type="submission" date="2016-10" db="EMBL/GenBank/DDBJ databases">
        <authorList>
            <person name="Varghese N."/>
            <person name="Submissions S."/>
        </authorList>
    </citation>
    <scope>NUCLEOTIDE SEQUENCE [LARGE SCALE GENOMIC DNA]</scope>
    <source>
        <strain evidence="3">DSM 11578</strain>
    </source>
</reference>
<evidence type="ECO:0000313" key="2">
    <source>
        <dbReference type="EMBL" id="SFK11383.1"/>
    </source>
</evidence>
<dbReference type="NCBIfam" id="TIGR02532">
    <property type="entry name" value="IV_pilin_GFxxxE"/>
    <property type="match status" value="1"/>
</dbReference>
<dbReference type="InterPro" id="IPR012902">
    <property type="entry name" value="N_methyl_site"/>
</dbReference>